<protein>
    <submittedName>
        <fullName evidence="12">Multidrug resistance-associated protein 4-like</fullName>
    </submittedName>
</protein>
<dbReference type="GO" id="GO:0005524">
    <property type="term" value="F:ATP binding"/>
    <property type="evidence" value="ECO:0007669"/>
    <property type="project" value="UniProtKB-KW"/>
</dbReference>
<dbReference type="GO" id="GO:0016887">
    <property type="term" value="F:ATP hydrolysis activity"/>
    <property type="evidence" value="ECO:0007669"/>
    <property type="project" value="InterPro"/>
</dbReference>
<sequence>MLFRLNNPEGLVQIDSLTITDLSLHDLRSAISIIPQDPVLFSGTLRKNLDPFGSYADVDLWNALEEVQLKESIEELPEGLETPLAESGSNFSVGQRQLICLARAILSHNKILVIDEATANVDHNTDSLIQETIRNKFKDCTVLTIAHRLNTIMDSDRVMVLDEGRLVEFDEPHLLLQNPKGVFTQLVEQTGKRSIDVLCESARQAYELRHDEPTNTPDDETVGTLSTNMADMEVENPDKKSNDNNGDGDDDDDDDGNDSDTPFIEYKGTASETSTR</sequence>
<dbReference type="PANTHER" id="PTHR24223:SF456">
    <property type="entry name" value="MULTIDRUG RESISTANCE-ASSOCIATED PROTEIN LETHAL(2)03659"/>
    <property type="match status" value="1"/>
</dbReference>
<dbReference type="OrthoDB" id="5981648at2759"/>
<dbReference type="Pfam" id="PF00005">
    <property type="entry name" value="ABC_tran"/>
    <property type="match status" value="1"/>
</dbReference>
<dbReference type="CDD" id="cd03244">
    <property type="entry name" value="ABCC_MRP_domain2"/>
    <property type="match status" value="1"/>
</dbReference>
<evidence type="ECO:0000259" key="10">
    <source>
        <dbReference type="Pfam" id="PF00005"/>
    </source>
</evidence>
<dbReference type="InParanoid" id="A0A6P8IAW5"/>
<keyword evidence="6" id="KW-0067">ATP-binding</keyword>
<feature type="compositionally biased region" description="Acidic residues" evidence="9">
    <location>
        <begin position="246"/>
        <end position="258"/>
    </location>
</feature>
<dbReference type="InterPro" id="IPR003439">
    <property type="entry name" value="ABC_transporter-like_ATP-bd"/>
</dbReference>
<evidence type="ECO:0000256" key="2">
    <source>
        <dbReference type="ARBA" id="ARBA00009726"/>
    </source>
</evidence>
<feature type="domain" description="ABC transporter" evidence="10">
    <location>
        <begin position="6"/>
        <end position="119"/>
    </location>
</feature>
<dbReference type="GeneID" id="116297712"/>
<dbReference type="RefSeq" id="XP_031561855.1">
    <property type="nucleotide sequence ID" value="XM_031705995.1"/>
</dbReference>
<comment type="subcellular location">
    <subcellularLocation>
        <location evidence="1">Membrane</location>
        <topology evidence="1">Multi-pass membrane protein</topology>
    </subcellularLocation>
</comment>
<keyword evidence="8" id="KW-0472">Membrane</keyword>
<accession>A0A6P8IAW5</accession>
<keyword evidence="11" id="KW-1185">Reference proteome</keyword>
<evidence type="ECO:0000313" key="11">
    <source>
        <dbReference type="Proteomes" id="UP000515163"/>
    </source>
</evidence>
<dbReference type="AlphaFoldDB" id="A0A6P8IAW5"/>
<feature type="region of interest" description="Disordered" evidence="9">
    <location>
        <begin position="229"/>
        <end position="276"/>
    </location>
</feature>
<reference evidence="12" key="1">
    <citation type="submission" date="2025-08" db="UniProtKB">
        <authorList>
            <consortium name="RefSeq"/>
        </authorList>
    </citation>
    <scope>IDENTIFICATION</scope>
</reference>
<keyword evidence="4" id="KW-0812">Transmembrane</keyword>
<dbReference type="InterPro" id="IPR050173">
    <property type="entry name" value="ABC_transporter_C-like"/>
</dbReference>
<dbReference type="PANTHER" id="PTHR24223">
    <property type="entry name" value="ATP-BINDING CASSETTE SUB-FAMILY C"/>
    <property type="match status" value="1"/>
</dbReference>
<evidence type="ECO:0000313" key="12">
    <source>
        <dbReference type="RefSeq" id="XP_031561855.1"/>
    </source>
</evidence>
<keyword evidence="5" id="KW-0547">Nucleotide-binding</keyword>
<dbReference type="InterPro" id="IPR017871">
    <property type="entry name" value="ABC_transporter-like_CS"/>
</dbReference>
<dbReference type="PROSITE" id="PS00211">
    <property type="entry name" value="ABC_TRANSPORTER_1"/>
    <property type="match status" value="1"/>
</dbReference>
<dbReference type="InterPro" id="IPR027417">
    <property type="entry name" value="P-loop_NTPase"/>
</dbReference>
<name>A0A6P8IAW5_ACTTE</name>
<dbReference type="GO" id="GO:0042626">
    <property type="term" value="F:ATPase-coupled transmembrane transporter activity"/>
    <property type="evidence" value="ECO:0007669"/>
    <property type="project" value="TreeGrafter"/>
</dbReference>
<evidence type="ECO:0000256" key="5">
    <source>
        <dbReference type="ARBA" id="ARBA00022741"/>
    </source>
</evidence>
<comment type="similarity">
    <text evidence="2">Belongs to the ABC transporter superfamily. ABCC family. Conjugate transporter (TC 3.A.1.208) subfamily.</text>
</comment>
<dbReference type="SUPFAM" id="SSF52540">
    <property type="entry name" value="P-loop containing nucleoside triphosphate hydrolases"/>
    <property type="match status" value="1"/>
</dbReference>
<keyword evidence="7" id="KW-1133">Transmembrane helix</keyword>
<evidence type="ECO:0000256" key="1">
    <source>
        <dbReference type="ARBA" id="ARBA00004141"/>
    </source>
</evidence>
<dbReference type="KEGG" id="aten:116297712"/>
<keyword evidence="3" id="KW-0813">Transport</keyword>
<proteinExistence type="inferred from homology"/>
<evidence type="ECO:0000256" key="8">
    <source>
        <dbReference type="ARBA" id="ARBA00023136"/>
    </source>
</evidence>
<dbReference type="Gene3D" id="3.40.50.300">
    <property type="entry name" value="P-loop containing nucleotide triphosphate hydrolases"/>
    <property type="match status" value="1"/>
</dbReference>
<gene>
    <name evidence="12" type="primary">LOC116297712</name>
</gene>
<dbReference type="GO" id="GO:0016020">
    <property type="term" value="C:membrane"/>
    <property type="evidence" value="ECO:0007669"/>
    <property type="project" value="UniProtKB-SubCell"/>
</dbReference>
<evidence type="ECO:0000256" key="3">
    <source>
        <dbReference type="ARBA" id="ARBA00022448"/>
    </source>
</evidence>
<organism evidence="11 12">
    <name type="scientific">Actinia tenebrosa</name>
    <name type="common">Australian red waratah sea anemone</name>
    <dbReference type="NCBI Taxonomy" id="6105"/>
    <lineage>
        <taxon>Eukaryota</taxon>
        <taxon>Metazoa</taxon>
        <taxon>Cnidaria</taxon>
        <taxon>Anthozoa</taxon>
        <taxon>Hexacorallia</taxon>
        <taxon>Actiniaria</taxon>
        <taxon>Actiniidae</taxon>
        <taxon>Actinia</taxon>
    </lineage>
</organism>
<evidence type="ECO:0000256" key="6">
    <source>
        <dbReference type="ARBA" id="ARBA00022840"/>
    </source>
</evidence>
<evidence type="ECO:0000256" key="7">
    <source>
        <dbReference type="ARBA" id="ARBA00022989"/>
    </source>
</evidence>
<evidence type="ECO:0000256" key="9">
    <source>
        <dbReference type="SAM" id="MobiDB-lite"/>
    </source>
</evidence>
<dbReference type="Proteomes" id="UP000515163">
    <property type="component" value="Unplaced"/>
</dbReference>
<dbReference type="FunFam" id="3.40.50.300:FF:000163">
    <property type="entry name" value="Multidrug resistance-associated protein member 4"/>
    <property type="match status" value="1"/>
</dbReference>
<evidence type="ECO:0000256" key="4">
    <source>
        <dbReference type="ARBA" id="ARBA00022692"/>
    </source>
</evidence>